<name>A0ABR2BUK4_9ROSI</name>
<evidence type="ECO:0000313" key="2">
    <source>
        <dbReference type="EMBL" id="KAK8510310.1"/>
    </source>
</evidence>
<dbReference type="Proteomes" id="UP001472677">
    <property type="component" value="Unassembled WGS sequence"/>
</dbReference>
<keyword evidence="3" id="KW-1185">Reference proteome</keyword>
<feature type="coiled-coil region" evidence="1">
    <location>
        <begin position="4"/>
        <end position="69"/>
    </location>
</feature>
<protein>
    <submittedName>
        <fullName evidence="2">Uncharacterized protein</fullName>
    </submittedName>
</protein>
<sequence>MYTAKEVKKQVDEAKKDVKQLQEAQSQRDLSQQMTQQINEQKVWLQQRLAELEETYQDTVARLNSANLLLDVDEREIVDTLRHAGEWI</sequence>
<evidence type="ECO:0000313" key="3">
    <source>
        <dbReference type="Proteomes" id="UP001472677"/>
    </source>
</evidence>
<gene>
    <name evidence="2" type="ORF">V6N12_073381</name>
</gene>
<evidence type="ECO:0000256" key="1">
    <source>
        <dbReference type="SAM" id="Coils"/>
    </source>
</evidence>
<comment type="caution">
    <text evidence="2">The sequence shown here is derived from an EMBL/GenBank/DDBJ whole genome shotgun (WGS) entry which is preliminary data.</text>
</comment>
<accession>A0ABR2BUK4</accession>
<organism evidence="2 3">
    <name type="scientific">Hibiscus sabdariffa</name>
    <name type="common">roselle</name>
    <dbReference type="NCBI Taxonomy" id="183260"/>
    <lineage>
        <taxon>Eukaryota</taxon>
        <taxon>Viridiplantae</taxon>
        <taxon>Streptophyta</taxon>
        <taxon>Embryophyta</taxon>
        <taxon>Tracheophyta</taxon>
        <taxon>Spermatophyta</taxon>
        <taxon>Magnoliopsida</taxon>
        <taxon>eudicotyledons</taxon>
        <taxon>Gunneridae</taxon>
        <taxon>Pentapetalae</taxon>
        <taxon>rosids</taxon>
        <taxon>malvids</taxon>
        <taxon>Malvales</taxon>
        <taxon>Malvaceae</taxon>
        <taxon>Malvoideae</taxon>
        <taxon>Hibiscus</taxon>
    </lineage>
</organism>
<proteinExistence type="predicted"/>
<reference evidence="2 3" key="1">
    <citation type="journal article" date="2024" name="G3 (Bethesda)">
        <title>Genome assembly of Hibiscus sabdariffa L. provides insights into metabolisms of medicinal natural products.</title>
        <authorList>
            <person name="Kim T."/>
        </authorList>
    </citation>
    <scope>NUCLEOTIDE SEQUENCE [LARGE SCALE GENOMIC DNA]</scope>
    <source>
        <strain evidence="2">TK-2024</strain>
        <tissue evidence="2">Old leaves</tissue>
    </source>
</reference>
<keyword evidence="1" id="KW-0175">Coiled coil</keyword>
<dbReference type="EMBL" id="JBBPBM010000087">
    <property type="protein sequence ID" value="KAK8510310.1"/>
    <property type="molecule type" value="Genomic_DNA"/>
</dbReference>